<sequence length="317" mass="35017">MSRYVLCSLLFIVLLTGCRSEPGHLALGTLERDRISLKATAAEIIRGLPVKEGQSVEKGQVLVRLDTKNQEAILNRARAEQAKADAYLQKLTNGERAEDIAAAQAKVFQAEAIYLEAERNDQRKQELIRKKLISQSEKDAAQASKDSAQASLRSARESFTKLTAGARIEDIAQARAALAATKAEVTLQTQKLQELTIVATRNGIIDSLPHYLGERVTLNSTLAVIQADRIPHARVYVPASYRIRFVPGKQVHVHVDGSQTLYQGTVRWVSHEASFTPYFALTEDERTRLMYLAKIDLDESAADLPTGIPVQVELTGE</sequence>
<reference evidence="5" key="1">
    <citation type="submission" date="2016-12" db="EMBL/GenBank/DDBJ databases">
        <authorList>
            <person name="Rodrigo-Torres L."/>
            <person name="Arahal R.D."/>
            <person name="Lucena T."/>
        </authorList>
    </citation>
    <scope>NUCLEOTIDE SEQUENCE [LARGE SCALE GENOMIC DNA]</scope>
</reference>
<dbReference type="InterPro" id="IPR050465">
    <property type="entry name" value="UPF0194_transport"/>
</dbReference>
<dbReference type="Gene3D" id="1.10.287.470">
    <property type="entry name" value="Helix hairpin bin"/>
    <property type="match status" value="2"/>
</dbReference>
<protein>
    <submittedName>
        <fullName evidence="4">Putative efflux pump membrane fusion protein</fullName>
    </submittedName>
</protein>
<dbReference type="InterPro" id="IPR059052">
    <property type="entry name" value="HH_YbhG-like"/>
</dbReference>
<name>A0A1M7YTH9_9VIBR</name>
<dbReference type="RefSeq" id="WP_073581446.1">
    <property type="nucleotide sequence ID" value="NZ_AP024897.1"/>
</dbReference>
<keyword evidence="2" id="KW-0175">Coiled coil</keyword>
<keyword evidence="5" id="KW-1185">Reference proteome</keyword>
<comment type="subcellular location">
    <subcellularLocation>
        <location evidence="1">Cell envelope</location>
    </subcellularLocation>
</comment>
<evidence type="ECO:0000259" key="3">
    <source>
        <dbReference type="Pfam" id="PF25881"/>
    </source>
</evidence>
<dbReference type="Proteomes" id="UP000184600">
    <property type="component" value="Unassembled WGS sequence"/>
</dbReference>
<dbReference type="GO" id="GO:0030313">
    <property type="term" value="C:cell envelope"/>
    <property type="evidence" value="ECO:0007669"/>
    <property type="project" value="UniProtKB-SubCell"/>
</dbReference>
<proteinExistence type="predicted"/>
<evidence type="ECO:0000313" key="5">
    <source>
        <dbReference type="Proteomes" id="UP000184600"/>
    </source>
</evidence>
<dbReference type="Gene3D" id="2.40.30.170">
    <property type="match status" value="1"/>
</dbReference>
<dbReference type="AlphaFoldDB" id="A0A1M7YTH9"/>
<accession>A0A1M7YTH9</accession>
<dbReference type="PANTHER" id="PTHR32347">
    <property type="entry name" value="EFFLUX SYSTEM COMPONENT YKNX-RELATED"/>
    <property type="match status" value="1"/>
</dbReference>
<gene>
    <name evidence="4" type="ORF">VQ7734_01705</name>
</gene>
<dbReference type="OrthoDB" id="8558741at2"/>
<dbReference type="Gene3D" id="2.40.50.100">
    <property type="match status" value="1"/>
</dbReference>
<dbReference type="PANTHER" id="PTHR32347:SF29">
    <property type="entry name" value="UPF0194 MEMBRANE PROTEIN YBHG"/>
    <property type="match status" value="1"/>
</dbReference>
<dbReference type="STRING" id="1117707.VQ7734_01705"/>
<dbReference type="Pfam" id="PF25881">
    <property type="entry name" value="HH_YBHG"/>
    <property type="match status" value="1"/>
</dbReference>
<evidence type="ECO:0000313" key="4">
    <source>
        <dbReference type="EMBL" id="SHO55944.1"/>
    </source>
</evidence>
<dbReference type="PROSITE" id="PS51257">
    <property type="entry name" value="PROKAR_LIPOPROTEIN"/>
    <property type="match status" value="1"/>
</dbReference>
<dbReference type="SUPFAM" id="SSF111369">
    <property type="entry name" value="HlyD-like secretion proteins"/>
    <property type="match status" value="2"/>
</dbReference>
<organism evidence="4 5">
    <name type="scientific">Vibrio quintilis</name>
    <dbReference type="NCBI Taxonomy" id="1117707"/>
    <lineage>
        <taxon>Bacteria</taxon>
        <taxon>Pseudomonadati</taxon>
        <taxon>Pseudomonadota</taxon>
        <taxon>Gammaproteobacteria</taxon>
        <taxon>Vibrionales</taxon>
        <taxon>Vibrionaceae</taxon>
        <taxon>Vibrio</taxon>
    </lineage>
</organism>
<dbReference type="EMBL" id="FRFG01000019">
    <property type="protein sequence ID" value="SHO55944.1"/>
    <property type="molecule type" value="Genomic_DNA"/>
</dbReference>
<evidence type="ECO:0000256" key="2">
    <source>
        <dbReference type="ARBA" id="ARBA00023054"/>
    </source>
</evidence>
<evidence type="ECO:0000256" key="1">
    <source>
        <dbReference type="ARBA" id="ARBA00004196"/>
    </source>
</evidence>
<feature type="domain" description="YbhG-like alpha-helical hairpin" evidence="3">
    <location>
        <begin position="65"/>
        <end position="192"/>
    </location>
</feature>